<dbReference type="PANTHER" id="PTHR34535:SF3">
    <property type="entry name" value="HYDROGENASE MATURATION FACTOR HYPA"/>
    <property type="match status" value="1"/>
</dbReference>
<dbReference type="Pfam" id="PF01155">
    <property type="entry name" value="HypA"/>
    <property type="match status" value="1"/>
</dbReference>
<evidence type="ECO:0000256" key="1">
    <source>
        <dbReference type="ARBA" id="ARBA00010748"/>
    </source>
</evidence>
<evidence type="ECO:0000256" key="2">
    <source>
        <dbReference type="ARBA" id="ARBA00022596"/>
    </source>
</evidence>
<keyword evidence="3 5" id="KW-0479">Metal-binding</keyword>
<feature type="binding site" evidence="5">
    <location>
        <position position="93"/>
    </location>
    <ligand>
        <name>Zn(2+)</name>
        <dbReference type="ChEBI" id="CHEBI:29105"/>
    </ligand>
</feature>
<proteinExistence type="inferred from homology"/>
<name>A0A073CPG4_PLAA1</name>
<evidence type="ECO:0000313" key="6">
    <source>
        <dbReference type="EMBL" id="KEI65870.1"/>
    </source>
</evidence>
<dbReference type="InterPro" id="IPR000688">
    <property type="entry name" value="HypA/HybF"/>
</dbReference>
<dbReference type="Gene3D" id="3.30.2320.80">
    <property type="match status" value="1"/>
</dbReference>
<comment type="function">
    <text evidence="5">Involved in the maturation of [NiFe] hydrogenases. Required for nickel insertion into the metal center of the hydrogenase.</text>
</comment>
<gene>
    <name evidence="5 6" type="primary">hypA</name>
    <name evidence="6" type="ORF">A19Y_0699</name>
</gene>
<dbReference type="AlphaFoldDB" id="A0A073CPG4"/>
<feature type="binding site" evidence="5">
    <location>
        <position position="90"/>
    </location>
    <ligand>
        <name>Zn(2+)</name>
        <dbReference type="ChEBI" id="CHEBI:29105"/>
    </ligand>
</feature>
<protein>
    <recommendedName>
        <fullName evidence="5">Hydrogenase maturation factor HypA</fullName>
    </recommendedName>
</protein>
<keyword evidence="2 5" id="KW-0533">Nickel</keyword>
<dbReference type="Proteomes" id="UP000027395">
    <property type="component" value="Chromosome"/>
</dbReference>
<organism evidence="6 7">
    <name type="scientific">Planktothrix agardhii (strain NIVA-CYA 126/8)</name>
    <dbReference type="NCBI Taxonomy" id="388467"/>
    <lineage>
        <taxon>Bacteria</taxon>
        <taxon>Bacillati</taxon>
        <taxon>Cyanobacteriota</taxon>
        <taxon>Cyanophyceae</taxon>
        <taxon>Oscillatoriophycideae</taxon>
        <taxon>Oscillatoriales</taxon>
        <taxon>Microcoleaceae</taxon>
        <taxon>Planktothrix</taxon>
    </lineage>
</organism>
<dbReference type="PANTHER" id="PTHR34535">
    <property type="entry name" value="HYDROGENASE MATURATION FACTOR HYPA"/>
    <property type="match status" value="1"/>
</dbReference>
<keyword evidence="7" id="KW-1185">Reference proteome</keyword>
<evidence type="ECO:0000256" key="3">
    <source>
        <dbReference type="ARBA" id="ARBA00022723"/>
    </source>
</evidence>
<sequence length="130" mass="14680">MSPSGLKKNLKRLLQIIMHEVSIMEQTLEIALNHAKQQGATQIHWLKMKVGALSGVIPEALEFAFDVVAKGTMAETAIFEIDSISVRCYCHNCQVEFQPDDYIYECPHCHQYSLDILQGKELELTSLEVS</sequence>
<dbReference type="HAMAP" id="MF_00213">
    <property type="entry name" value="HypA_HybF"/>
    <property type="match status" value="1"/>
</dbReference>
<keyword evidence="4 5" id="KW-0862">Zinc</keyword>
<dbReference type="NCBIfam" id="TIGR00100">
    <property type="entry name" value="hypA"/>
    <property type="match status" value="1"/>
</dbReference>
<dbReference type="PATRIC" id="fig|388467.6.peg.640"/>
<dbReference type="eggNOG" id="COG0375">
    <property type="taxonomic scope" value="Bacteria"/>
</dbReference>
<evidence type="ECO:0000256" key="5">
    <source>
        <dbReference type="HAMAP-Rule" id="MF_00213"/>
    </source>
</evidence>
<accession>A0A073CPG4</accession>
<dbReference type="GO" id="GO:0008270">
    <property type="term" value="F:zinc ion binding"/>
    <property type="evidence" value="ECO:0007669"/>
    <property type="project" value="UniProtKB-UniRule"/>
</dbReference>
<dbReference type="GO" id="GO:0051604">
    <property type="term" value="P:protein maturation"/>
    <property type="evidence" value="ECO:0007669"/>
    <property type="project" value="InterPro"/>
</dbReference>
<dbReference type="GO" id="GO:0016151">
    <property type="term" value="F:nickel cation binding"/>
    <property type="evidence" value="ECO:0007669"/>
    <property type="project" value="UniProtKB-UniRule"/>
</dbReference>
<comment type="similarity">
    <text evidence="1 5">Belongs to the HypA/HybF family.</text>
</comment>
<feature type="binding site" evidence="5">
    <location>
        <position position="19"/>
    </location>
    <ligand>
        <name>Ni(2+)</name>
        <dbReference type="ChEBI" id="CHEBI:49786"/>
    </ligand>
</feature>
<dbReference type="PIRSF" id="PIRSF004761">
    <property type="entry name" value="Hydrgn_mat_HypA"/>
    <property type="match status" value="1"/>
</dbReference>
<dbReference type="STRING" id="388467.A19Y_0699"/>
<feature type="binding site" evidence="5">
    <location>
        <position position="109"/>
    </location>
    <ligand>
        <name>Zn(2+)</name>
        <dbReference type="ChEBI" id="CHEBI:29105"/>
    </ligand>
</feature>
<evidence type="ECO:0000256" key="4">
    <source>
        <dbReference type="ARBA" id="ARBA00022833"/>
    </source>
</evidence>
<evidence type="ECO:0000313" key="7">
    <source>
        <dbReference type="Proteomes" id="UP000027395"/>
    </source>
</evidence>
<feature type="binding site" evidence="5">
    <location>
        <position position="106"/>
    </location>
    <ligand>
        <name>Zn(2+)</name>
        <dbReference type="ChEBI" id="CHEBI:29105"/>
    </ligand>
</feature>
<dbReference type="PROSITE" id="PS01249">
    <property type="entry name" value="HYPA"/>
    <property type="match status" value="1"/>
</dbReference>
<dbReference type="EMBL" id="CM002803">
    <property type="protein sequence ID" value="KEI65870.1"/>
    <property type="molecule type" value="Genomic_DNA"/>
</dbReference>
<reference evidence="6 7" key="1">
    <citation type="journal article" date="2014" name="Appl. Environ. Microbiol.">
        <title>Elucidation of insertion elements encoded on plasmids and in vitro construction of shuttle vectors from the toxic cyanobacterium Planktothrix.</title>
        <authorList>
            <person name="Christiansen G."/>
            <person name="Goesmann A."/>
            <person name="Kurmayer R."/>
        </authorList>
    </citation>
    <scope>NUCLEOTIDE SEQUENCE [LARGE SCALE GENOMIC DNA]</scope>
    <source>
        <strain evidence="6 7">NIVA-CYA 126/8</strain>
    </source>
</reference>
<dbReference type="HOGENOM" id="CLU_126929_4_1_3"/>
<dbReference type="InterPro" id="IPR020538">
    <property type="entry name" value="Hydgase_Ni_incorp_HypA/HybF_CS"/>
</dbReference>